<dbReference type="InterPro" id="IPR009718">
    <property type="entry name" value="Rex_DNA-bd_C_dom"/>
</dbReference>
<comment type="function">
    <text evidence="7">Modulates transcription in response to changes in cellular NADH/NAD(+) redox state.</text>
</comment>
<comment type="similarity">
    <text evidence="7">Belongs to the transcriptional regulatory Rex family.</text>
</comment>
<dbReference type="NCBIfam" id="NF003992">
    <property type="entry name" value="PRK05472.2-1"/>
    <property type="match status" value="1"/>
</dbReference>
<dbReference type="NCBIfam" id="NF003994">
    <property type="entry name" value="PRK05472.2-3"/>
    <property type="match status" value="1"/>
</dbReference>
<feature type="DNA-binding region" description="H-T-H motif" evidence="7">
    <location>
        <begin position="19"/>
        <end position="58"/>
    </location>
</feature>
<organism evidence="9 10">
    <name type="scientific">Selenomonas artemidis F0399</name>
    <dbReference type="NCBI Taxonomy" id="749551"/>
    <lineage>
        <taxon>Bacteria</taxon>
        <taxon>Bacillati</taxon>
        <taxon>Bacillota</taxon>
        <taxon>Negativicutes</taxon>
        <taxon>Selenomonadales</taxon>
        <taxon>Selenomonadaceae</taxon>
        <taxon>Selenomonas</taxon>
    </lineage>
</organism>
<keyword evidence="4 7" id="KW-0520">NAD</keyword>
<evidence type="ECO:0000256" key="2">
    <source>
        <dbReference type="ARBA" id="ARBA00022491"/>
    </source>
</evidence>
<evidence type="ECO:0000256" key="7">
    <source>
        <dbReference type="HAMAP-Rule" id="MF_01131"/>
    </source>
</evidence>
<evidence type="ECO:0000256" key="5">
    <source>
        <dbReference type="ARBA" id="ARBA00023125"/>
    </source>
</evidence>
<dbReference type="GO" id="GO:0051775">
    <property type="term" value="P:response to redox state"/>
    <property type="evidence" value="ECO:0007669"/>
    <property type="project" value="InterPro"/>
</dbReference>
<reference evidence="9 10" key="1">
    <citation type="submission" date="2010-08" db="EMBL/GenBank/DDBJ databases">
        <authorList>
            <person name="Weinstock G."/>
            <person name="Sodergren E."/>
            <person name="Clifton S."/>
            <person name="Fulton L."/>
            <person name="Fulton B."/>
            <person name="Courtney L."/>
            <person name="Fronick C."/>
            <person name="Harrison M."/>
            <person name="Strong C."/>
            <person name="Farmer C."/>
            <person name="Delahaunty K."/>
            <person name="Markovic C."/>
            <person name="Hall O."/>
            <person name="Minx P."/>
            <person name="Tomlinson C."/>
            <person name="Mitreva M."/>
            <person name="Hou S."/>
            <person name="Chen J."/>
            <person name="Wollam A."/>
            <person name="Pepin K.H."/>
            <person name="Johnson M."/>
            <person name="Bhonagiri V."/>
            <person name="Zhang X."/>
            <person name="Suruliraj S."/>
            <person name="Warren W."/>
            <person name="Chinwalla A."/>
            <person name="Mardis E.R."/>
            <person name="Wilson R.K."/>
        </authorList>
    </citation>
    <scope>NUCLEOTIDE SEQUENCE [LARGE SCALE GENOMIC DNA]</scope>
    <source>
        <strain evidence="9 10">F0399</strain>
    </source>
</reference>
<evidence type="ECO:0000259" key="8">
    <source>
        <dbReference type="SMART" id="SM00881"/>
    </source>
</evidence>
<dbReference type="Gene3D" id="3.40.50.720">
    <property type="entry name" value="NAD(P)-binding Rossmann-like Domain"/>
    <property type="match status" value="1"/>
</dbReference>
<evidence type="ECO:0000256" key="6">
    <source>
        <dbReference type="ARBA" id="ARBA00023163"/>
    </source>
</evidence>
<comment type="subunit">
    <text evidence="7">Homodimer.</text>
</comment>
<dbReference type="GO" id="GO:0045892">
    <property type="term" value="P:negative regulation of DNA-templated transcription"/>
    <property type="evidence" value="ECO:0007669"/>
    <property type="project" value="InterPro"/>
</dbReference>
<dbReference type="Gene3D" id="1.10.10.10">
    <property type="entry name" value="Winged helix-like DNA-binding domain superfamily/Winged helix DNA-binding domain"/>
    <property type="match status" value="1"/>
</dbReference>
<feature type="binding site" evidence="7">
    <location>
        <begin position="93"/>
        <end position="98"/>
    </location>
    <ligand>
        <name>NAD(+)</name>
        <dbReference type="ChEBI" id="CHEBI:57540"/>
    </ligand>
</feature>
<dbReference type="InterPro" id="IPR036390">
    <property type="entry name" value="WH_DNA-bd_sf"/>
</dbReference>
<dbReference type="EMBL" id="AECV01000035">
    <property type="protein sequence ID" value="EFW29171.1"/>
    <property type="molecule type" value="Genomic_DNA"/>
</dbReference>
<keyword evidence="3 7" id="KW-0805">Transcription regulation</keyword>
<dbReference type="Proteomes" id="UP000004633">
    <property type="component" value="Unassembled WGS sequence"/>
</dbReference>
<dbReference type="GO" id="GO:0003677">
    <property type="term" value="F:DNA binding"/>
    <property type="evidence" value="ECO:0007669"/>
    <property type="project" value="UniProtKB-UniRule"/>
</dbReference>
<dbReference type="Pfam" id="PF02629">
    <property type="entry name" value="CoA_binding"/>
    <property type="match status" value="1"/>
</dbReference>
<evidence type="ECO:0000256" key="3">
    <source>
        <dbReference type="ARBA" id="ARBA00023015"/>
    </source>
</evidence>
<dbReference type="GO" id="GO:0005737">
    <property type="term" value="C:cytoplasm"/>
    <property type="evidence" value="ECO:0007669"/>
    <property type="project" value="UniProtKB-SubCell"/>
</dbReference>
<keyword evidence="10" id="KW-1185">Reference proteome</keyword>
<keyword evidence="2 7" id="KW-0678">Repressor</keyword>
<sequence length="225" mass="24564">MSMQENSSISKATVDRLPRYYRCLRLLADEGVEITSSEEIGRRTSVNPEQIRKDLAVFGQFGKKGVGYYVAELKENIGGILGLDQRFNIAIVGMGHLGVALANYQGITRLGFRIAALFDVNPVVIGTRLGERRVEDIAYLPEIVAERGVQIGVIAVPAAHAQEVADRLVGAGIRGIWNFAPVKLAVPENIPLISEDLSVGLSSLSYSLTHIAFEDEELSEKNNIE</sequence>
<gene>
    <name evidence="7" type="primary">rex</name>
    <name evidence="9" type="ORF">HMPREF9555_01576</name>
</gene>
<evidence type="ECO:0000256" key="4">
    <source>
        <dbReference type="ARBA" id="ARBA00023027"/>
    </source>
</evidence>
<keyword evidence="5 7" id="KW-0238">DNA-binding</keyword>
<dbReference type="InterPro" id="IPR003781">
    <property type="entry name" value="CoA-bd"/>
</dbReference>
<dbReference type="InterPro" id="IPR036388">
    <property type="entry name" value="WH-like_DNA-bd_sf"/>
</dbReference>
<dbReference type="SUPFAM" id="SSF46785">
    <property type="entry name" value="Winged helix' DNA-binding domain"/>
    <property type="match status" value="1"/>
</dbReference>
<feature type="domain" description="CoA-binding" evidence="8">
    <location>
        <begin position="82"/>
        <end position="183"/>
    </location>
</feature>
<dbReference type="PANTHER" id="PTHR35786:SF1">
    <property type="entry name" value="REDOX-SENSING TRANSCRIPTIONAL REPRESSOR REX 1"/>
    <property type="match status" value="1"/>
</dbReference>
<dbReference type="InterPro" id="IPR036291">
    <property type="entry name" value="NAD(P)-bd_dom_sf"/>
</dbReference>
<dbReference type="SMART" id="SM00881">
    <property type="entry name" value="CoA_binding"/>
    <property type="match status" value="1"/>
</dbReference>
<evidence type="ECO:0000313" key="9">
    <source>
        <dbReference type="EMBL" id="EFW29171.1"/>
    </source>
</evidence>
<protein>
    <recommendedName>
        <fullName evidence="7">Redox-sensing transcriptional repressor Rex</fullName>
    </recommendedName>
</protein>
<dbReference type="InterPro" id="IPR022876">
    <property type="entry name" value="Tscrpt_rep_Rex"/>
</dbReference>
<dbReference type="NCBIfam" id="NF003995">
    <property type="entry name" value="PRK05472.2-4"/>
    <property type="match status" value="1"/>
</dbReference>
<keyword evidence="6 7" id="KW-0804">Transcription</keyword>
<keyword evidence="1 7" id="KW-0963">Cytoplasm</keyword>
<dbReference type="GO" id="GO:0003700">
    <property type="term" value="F:DNA-binding transcription factor activity"/>
    <property type="evidence" value="ECO:0007669"/>
    <property type="project" value="UniProtKB-UniRule"/>
</dbReference>
<dbReference type="SUPFAM" id="SSF51735">
    <property type="entry name" value="NAD(P)-binding Rossmann-fold domains"/>
    <property type="match status" value="1"/>
</dbReference>
<dbReference type="Pfam" id="PF06971">
    <property type="entry name" value="Put_DNA-bind_N"/>
    <property type="match status" value="1"/>
</dbReference>
<dbReference type="PANTHER" id="PTHR35786">
    <property type="entry name" value="REDOX-SENSING TRANSCRIPTIONAL REPRESSOR REX"/>
    <property type="match status" value="1"/>
</dbReference>
<dbReference type="AlphaFoldDB" id="E7N3I6"/>
<evidence type="ECO:0000256" key="1">
    <source>
        <dbReference type="ARBA" id="ARBA00022490"/>
    </source>
</evidence>
<proteinExistence type="inferred from homology"/>
<dbReference type="HOGENOM" id="CLU_061534_1_0_9"/>
<name>E7N3I6_9FIRM</name>
<dbReference type="NCBIfam" id="NF003996">
    <property type="entry name" value="PRK05472.2-5"/>
    <property type="match status" value="1"/>
</dbReference>
<dbReference type="STRING" id="749551.HMPREF9555_01576"/>
<accession>E7N3I6</accession>
<evidence type="ECO:0000313" key="10">
    <source>
        <dbReference type="Proteomes" id="UP000004633"/>
    </source>
</evidence>
<dbReference type="HAMAP" id="MF_01131">
    <property type="entry name" value="Rex"/>
    <property type="match status" value="1"/>
</dbReference>
<comment type="caution">
    <text evidence="9">The sequence shown here is derived from an EMBL/GenBank/DDBJ whole genome shotgun (WGS) entry which is preliminary data.</text>
</comment>
<dbReference type="InterPro" id="IPR058236">
    <property type="entry name" value="Rex_actinobacterial-type"/>
</dbReference>
<dbReference type="NCBIfam" id="NF003993">
    <property type="entry name" value="PRK05472.2-2"/>
    <property type="match status" value="1"/>
</dbReference>
<comment type="subcellular location">
    <subcellularLocation>
        <location evidence="7">Cytoplasm</location>
    </subcellularLocation>
</comment>